<keyword evidence="2" id="KW-0521">NADP</keyword>
<feature type="site" description="Lowers pKa of active site Tyr" evidence="6">
    <location>
        <position position="78"/>
    </location>
</feature>
<accession>A0A173LNI9</accession>
<comment type="similarity">
    <text evidence="1">Belongs to the aldo/keto reductase family.</text>
</comment>
<dbReference type="Proteomes" id="UP000186104">
    <property type="component" value="Chromosome"/>
</dbReference>
<dbReference type="STRING" id="499555.BJL86_3077"/>
<protein>
    <submittedName>
        <fullName evidence="8">2,5-diketo-D-gluconic acid reductase B</fullName>
    </submittedName>
</protein>
<evidence type="ECO:0000256" key="5">
    <source>
        <dbReference type="PIRSR" id="PIRSR000097-2"/>
    </source>
</evidence>
<dbReference type="SUPFAM" id="SSF51430">
    <property type="entry name" value="NAD(P)-linked oxidoreductase"/>
    <property type="match status" value="1"/>
</dbReference>
<dbReference type="InterPro" id="IPR018170">
    <property type="entry name" value="Aldo/ket_reductase_CS"/>
</dbReference>
<dbReference type="PIRSF" id="PIRSF000097">
    <property type="entry name" value="AKR"/>
    <property type="match status" value="1"/>
</dbReference>
<evidence type="ECO:0000313" key="9">
    <source>
        <dbReference type="Proteomes" id="UP000186104"/>
    </source>
</evidence>
<feature type="active site" description="Proton donor" evidence="4">
    <location>
        <position position="53"/>
    </location>
</feature>
<dbReference type="OrthoDB" id="9804790at2"/>
<sequence>MNAIQIPKVTSHDGLTLPTIGFGTYKLKGNAGADAIARAIGNGYSLLDSAFNYENEGTIGQGIRAAGRERSGITVTSKLPGRHHDYEEALATIEESVFRTGLGHIDLYLIHWPNPKVDKYVEAWKALIAAKERGIIRAIGVSNFLPEHIDRLESETGVLPAVNQIELHPYFPQVEAVDFHRSRGIITQAWSPIGRGNEVLTEPVVAELAAKYGVDAAGIVLAWHVARRVVALPKAGSDEHQISNLNAATIALKNDEVDAITALGKPDGRNKGQDPATYEEF</sequence>
<reference evidence="8 9" key="1">
    <citation type="submission" date="2016-06" db="EMBL/GenBank/DDBJ databases">
        <title>Complete genome sequence of a saline-alkali tolerant type strain Dietzia timorensis ID05-A0528T.</title>
        <authorList>
            <person name="Wu X."/>
        </authorList>
    </citation>
    <scope>NUCLEOTIDE SEQUENCE [LARGE SCALE GENOMIC DNA]</scope>
    <source>
        <strain evidence="8 9">ID05-A0528</strain>
    </source>
</reference>
<feature type="domain" description="NADP-dependent oxidoreductase" evidence="7">
    <location>
        <begin position="20"/>
        <end position="263"/>
    </location>
</feature>
<proteinExistence type="inferred from homology"/>
<dbReference type="FunFam" id="3.20.20.100:FF:000002">
    <property type="entry name" value="2,5-diketo-D-gluconic acid reductase A"/>
    <property type="match status" value="1"/>
</dbReference>
<evidence type="ECO:0000256" key="3">
    <source>
        <dbReference type="ARBA" id="ARBA00023002"/>
    </source>
</evidence>
<keyword evidence="9" id="KW-1185">Reference proteome</keyword>
<dbReference type="InterPro" id="IPR036812">
    <property type="entry name" value="NAD(P)_OxRdtase_dom_sf"/>
</dbReference>
<dbReference type="InterPro" id="IPR023210">
    <property type="entry name" value="NADP_OxRdtase_dom"/>
</dbReference>
<dbReference type="PANTHER" id="PTHR43827:SF3">
    <property type="entry name" value="NADP-DEPENDENT OXIDOREDUCTASE DOMAIN-CONTAINING PROTEIN"/>
    <property type="match status" value="1"/>
</dbReference>
<dbReference type="InterPro" id="IPR020471">
    <property type="entry name" value="AKR"/>
</dbReference>
<dbReference type="PRINTS" id="PR00069">
    <property type="entry name" value="ALDKETRDTASE"/>
</dbReference>
<evidence type="ECO:0000256" key="6">
    <source>
        <dbReference type="PIRSR" id="PIRSR000097-3"/>
    </source>
</evidence>
<dbReference type="PANTHER" id="PTHR43827">
    <property type="entry name" value="2,5-DIKETO-D-GLUCONIC ACID REDUCTASE"/>
    <property type="match status" value="1"/>
</dbReference>
<keyword evidence="3" id="KW-0560">Oxidoreductase</keyword>
<dbReference type="Gene3D" id="3.20.20.100">
    <property type="entry name" value="NADP-dependent oxidoreductase domain"/>
    <property type="match status" value="1"/>
</dbReference>
<dbReference type="CDD" id="cd19132">
    <property type="entry name" value="AKR_AKR5D1_E1"/>
    <property type="match status" value="1"/>
</dbReference>
<dbReference type="KEGG" id="dtm:BJL86_3077"/>
<dbReference type="RefSeq" id="WP_067476699.1">
    <property type="nucleotide sequence ID" value="NZ_CP015961.1"/>
</dbReference>
<dbReference type="PROSITE" id="PS00062">
    <property type="entry name" value="ALDOKETO_REDUCTASE_2"/>
    <property type="match status" value="1"/>
</dbReference>
<dbReference type="GO" id="GO:0016616">
    <property type="term" value="F:oxidoreductase activity, acting on the CH-OH group of donors, NAD or NADP as acceptor"/>
    <property type="evidence" value="ECO:0007669"/>
    <property type="project" value="UniProtKB-ARBA"/>
</dbReference>
<evidence type="ECO:0000256" key="4">
    <source>
        <dbReference type="PIRSR" id="PIRSR000097-1"/>
    </source>
</evidence>
<evidence type="ECO:0000256" key="2">
    <source>
        <dbReference type="ARBA" id="ARBA00022857"/>
    </source>
</evidence>
<feature type="binding site" evidence="5">
    <location>
        <position position="111"/>
    </location>
    <ligand>
        <name>substrate</name>
    </ligand>
</feature>
<dbReference type="EMBL" id="CP015961">
    <property type="protein sequence ID" value="ANI93836.1"/>
    <property type="molecule type" value="Genomic_DNA"/>
</dbReference>
<evidence type="ECO:0000256" key="1">
    <source>
        <dbReference type="ARBA" id="ARBA00007905"/>
    </source>
</evidence>
<name>A0A173LNI9_9ACTN</name>
<evidence type="ECO:0000259" key="7">
    <source>
        <dbReference type="Pfam" id="PF00248"/>
    </source>
</evidence>
<dbReference type="Pfam" id="PF00248">
    <property type="entry name" value="Aldo_ket_red"/>
    <property type="match status" value="1"/>
</dbReference>
<evidence type="ECO:0000313" key="8">
    <source>
        <dbReference type="EMBL" id="ANI93836.1"/>
    </source>
</evidence>
<dbReference type="AlphaFoldDB" id="A0A173LNI9"/>
<organism evidence="8 9">
    <name type="scientific">Dietzia timorensis</name>
    <dbReference type="NCBI Taxonomy" id="499555"/>
    <lineage>
        <taxon>Bacteria</taxon>
        <taxon>Bacillati</taxon>
        <taxon>Actinomycetota</taxon>
        <taxon>Actinomycetes</taxon>
        <taxon>Mycobacteriales</taxon>
        <taxon>Dietziaceae</taxon>
        <taxon>Dietzia</taxon>
    </lineage>
</organism>
<gene>
    <name evidence="8" type="ORF">BJL86_3077</name>
</gene>